<name>A0ABZ3IMJ9_9FIRM</name>
<feature type="chain" id="PRO_5045113496" description="DUF4878 domain-containing protein" evidence="1">
    <location>
        <begin position="20"/>
        <end position="154"/>
    </location>
</feature>
<dbReference type="EMBL" id="CP155573">
    <property type="protein sequence ID" value="XFO66811.1"/>
    <property type="molecule type" value="Genomic_DNA"/>
</dbReference>
<keyword evidence="1" id="KW-0732">Signal</keyword>
<dbReference type="PROSITE" id="PS51257">
    <property type="entry name" value="PROKAR_LIPOPROTEIN"/>
    <property type="match status" value="1"/>
</dbReference>
<evidence type="ECO:0000313" key="3">
    <source>
        <dbReference type="Proteomes" id="UP000216752"/>
    </source>
</evidence>
<reference evidence="2" key="1">
    <citation type="submission" date="2024-05" db="EMBL/GenBank/DDBJ databases">
        <title>Isolation and characterization of Sporomusa carbonis sp. nov., a carboxydotrophic hydrogenogen in the genus of Sporomusa isolated from a charcoal burning pile.</title>
        <authorList>
            <person name="Boeer T."/>
            <person name="Rosenbaum F."/>
            <person name="Eysell L."/>
            <person name="Mueller V."/>
            <person name="Daniel R."/>
            <person name="Poehlein A."/>
        </authorList>
    </citation>
    <scope>NUCLEOTIDE SEQUENCE [LARGE SCALE GENOMIC DNA]</scope>
    <source>
        <strain evidence="2">DSM 10669</strain>
    </source>
</reference>
<feature type="signal peptide" evidence="1">
    <location>
        <begin position="1"/>
        <end position="19"/>
    </location>
</feature>
<accession>A0ABZ3IMJ9</accession>
<proteinExistence type="predicted"/>
<dbReference type="RefSeq" id="WP_094607056.1">
    <property type="nucleotide sequence ID" value="NZ_CP155573.1"/>
</dbReference>
<sequence>MKNKFLTVAVLMMALLLTAGCGGGNDSNLTRQANLSPEAVIQNFFEAAKSSRMNEAALYVSPTSVGDTQTVLKFVTGQSSATIKNANLLSVKIVAQQGNYAAALATMQTEQNSPNLVFKPVGLEKINGEWYIVDYDQIFRESKYQILAQLLTGI</sequence>
<organism evidence="2 3">
    <name type="scientific">Sporomusa silvacetica DSM 10669</name>
    <dbReference type="NCBI Taxonomy" id="1123289"/>
    <lineage>
        <taxon>Bacteria</taxon>
        <taxon>Bacillati</taxon>
        <taxon>Bacillota</taxon>
        <taxon>Negativicutes</taxon>
        <taxon>Selenomonadales</taxon>
        <taxon>Sporomusaceae</taxon>
        <taxon>Sporomusa</taxon>
    </lineage>
</organism>
<evidence type="ECO:0000256" key="1">
    <source>
        <dbReference type="SAM" id="SignalP"/>
    </source>
</evidence>
<keyword evidence="3" id="KW-1185">Reference proteome</keyword>
<protein>
    <recommendedName>
        <fullName evidence="4">DUF4878 domain-containing protein</fullName>
    </recommendedName>
</protein>
<dbReference type="Proteomes" id="UP000216752">
    <property type="component" value="Chromosome"/>
</dbReference>
<evidence type="ECO:0000313" key="2">
    <source>
        <dbReference type="EMBL" id="XFO66811.1"/>
    </source>
</evidence>
<gene>
    <name evidence="2" type="ORF">SPSIL_029710</name>
</gene>
<evidence type="ECO:0008006" key="4">
    <source>
        <dbReference type="Google" id="ProtNLM"/>
    </source>
</evidence>